<keyword evidence="2" id="KW-0235">DNA replication</keyword>
<sequence length="181" mass="20792">MLFKIESGSTSKTGNEFQTLELDRQNVDYTDCSKRFYQVSRDFSKQYAHIYSARLNTFRNILAPAIKKKWSNTYKILKLCELRDKGTTCIIVGTIFKHQELKPSILKELSDQLEIIPQPTRTYFVADSDSLVLEDELQRIKLVGDCIDVHQVVTGVVCAILGKFQTNQFKLNYCCTKKSCS</sequence>
<comment type="similarity">
    <text evidence="1">Belongs to the DNA polymerase delta/II small subunit family.</text>
</comment>
<dbReference type="InterPro" id="IPR024826">
    <property type="entry name" value="DNA_pol_delta/II_ssu"/>
</dbReference>
<evidence type="ECO:0000313" key="4">
    <source>
        <dbReference type="EMBL" id="KOB76547.1"/>
    </source>
</evidence>
<dbReference type="Pfam" id="PF18018">
    <property type="entry name" value="DNA_pol_D_N"/>
    <property type="match status" value="1"/>
</dbReference>
<dbReference type="Proteomes" id="UP000037510">
    <property type="component" value="Unassembled WGS sequence"/>
</dbReference>
<dbReference type="InterPro" id="IPR040663">
    <property type="entry name" value="DNA_pol_D_N"/>
</dbReference>
<evidence type="ECO:0000259" key="3">
    <source>
        <dbReference type="Pfam" id="PF18018"/>
    </source>
</evidence>
<dbReference type="STRING" id="104452.A0A0L7LM76"/>
<dbReference type="PANTHER" id="PTHR10416:SF0">
    <property type="entry name" value="DNA POLYMERASE DELTA SUBUNIT 2"/>
    <property type="match status" value="1"/>
</dbReference>
<accession>A0A0L7LM76</accession>
<dbReference type="PANTHER" id="PTHR10416">
    <property type="entry name" value="DNA POLYMERASE DELTA SUBUNIT 2"/>
    <property type="match status" value="1"/>
</dbReference>
<proteinExistence type="inferred from homology"/>
<reference evidence="4 5" key="1">
    <citation type="journal article" date="2015" name="Genome Biol. Evol.">
        <title>The genome of winter moth (Operophtera brumata) provides a genomic perspective on sexual dimorphism and phenology.</title>
        <authorList>
            <person name="Derks M.F."/>
            <person name="Smit S."/>
            <person name="Salis L."/>
            <person name="Schijlen E."/>
            <person name="Bossers A."/>
            <person name="Mateman C."/>
            <person name="Pijl A.S."/>
            <person name="de Ridder D."/>
            <person name="Groenen M.A."/>
            <person name="Visser M.E."/>
            <person name="Megens H.J."/>
        </authorList>
    </citation>
    <scope>NUCLEOTIDE SEQUENCE [LARGE SCALE GENOMIC DNA]</scope>
    <source>
        <strain evidence="4">WM2013NL</strain>
        <tissue evidence="4">Head and thorax</tissue>
    </source>
</reference>
<gene>
    <name evidence="4" type="ORF">OBRU01_05564</name>
</gene>
<dbReference type="EMBL" id="JTDY01000593">
    <property type="protein sequence ID" value="KOB76547.1"/>
    <property type="molecule type" value="Genomic_DNA"/>
</dbReference>
<dbReference type="AlphaFoldDB" id="A0A0L7LM76"/>
<keyword evidence="5" id="KW-1185">Reference proteome</keyword>
<evidence type="ECO:0000256" key="1">
    <source>
        <dbReference type="ARBA" id="ARBA00006035"/>
    </source>
</evidence>
<comment type="caution">
    <text evidence="4">The sequence shown here is derived from an EMBL/GenBank/DDBJ whole genome shotgun (WGS) entry which is preliminary data.</text>
</comment>
<evidence type="ECO:0000256" key="2">
    <source>
        <dbReference type="ARBA" id="ARBA00022705"/>
    </source>
</evidence>
<name>A0A0L7LM76_OPEBR</name>
<dbReference type="GO" id="GO:0043625">
    <property type="term" value="C:delta DNA polymerase complex"/>
    <property type="evidence" value="ECO:0007669"/>
    <property type="project" value="TreeGrafter"/>
</dbReference>
<protein>
    <submittedName>
        <fullName evidence="4">DNA polymerase delta small subunit</fullName>
    </submittedName>
</protein>
<evidence type="ECO:0000313" key="5">
    <source>
        <dbReference type="Proteomes" id="UP000037510"/>
    </source>
</evidence>
<dbReference type="Gene3D" id="2.40.50.430">
    <property type="match status" value="1"/>
</dbReference>
<organism evidence="4 5">
    <name type="scientific">Operophtera brumata</name>
    <name type="common">Winter moth</name>
    <name type="synonym">Phalaena brumata</name>
    <dbReference type="NCBI Taxonomy" id="104452"/>
    <lineage>
        <taxon>Eukaryota</taxon>
        <taxon>Metazoa</taxon>
        <taxon>Ecdysozoa</taxon>
        <taxon>Arthropoda</taxon>
        <taxon>Hexapoda</taxon>
        <taxon>Insecta</taxon>
        <taxon>Pterygota</taxon>
        <taxon>Neoptera</taxon>
        <taxon>Endopterygota</taxon>
        <taxon>Lepidoptera</taxon>
        <taxon>Glossata</taxon>
        <taxon>Ditrysia</taxon>
        <taxon>Geometroidea</taxon>
        <taxon>Geometridae</taxon>
        <taxon>Larentiinae</taxon>
        <taxon>Operophtera</taxon>
    </lineage>
</organism>
<dbReference type="GO" id="GO:0006271">
    <property type="term" value="P:DNA strand elongation involved in DNA replication"/>
    <property type="evidence" value="ECO:0007669"/>
    <property type="project" value="TreeGrafter"/>
</dbReference>
<feature type="domain" description="DNA polymerase delta subunit OB-fold" evidence="3">
    <location>
        <begin position="46"/>
        <end position="169"/>
    </location>
</feature>